<evidence type="ECO:0000256" key="1">
    <source>
        <dbReference type="SAM" id="SignalP"/>
    </source>
</evidence>
<reference evidence="2 3" key="1">
    <citation type="submission" date="2019-03" db="EMBL/GenBank/DDBJ databases">
        <title>Single cell metagenomics reveals metabolic interactions within the superorganism composed of flagellate Streblomastix strix and complex community of Bacteroidetes bacteria on its surface.</title>
        <authorList>
            <person name="Treitli S.C."/>
            <person name="Kolisko M."/>
            <person name="Husnik F."/>
            <person name="Keeling P."/>
            <person name="Hampl V."/>
        </authorList>
    </citation>
    <scope>NUCLEOTIDE SEQUENCE [LARGE SCALE GENOMIC DNA]</scope>
    <source>
        <strain evidence="2">ST1C</strain>
    </source>
</reference>
<sequence length="74" mass="8407">MLFIFAACWACVVSILEGYRVLFDEFYKHVVDLSVITANDHDVGPNQLPETDRLSSMLLMLMEQKVPVLFIGES</sequence>
<proteinExistence type="predicted"/>
<gene>
    <name evidence="2" type="ORF">EZS28_004035</name>
</gene>
<dbReference type="Proteomes" id="UP000324800">
    <property type="component" value="Unassembled WGS sequence"/>
</dbReference>
<dbReference type="EMBL" id="SNRW01000562">
    <property type="protein sequence ID" value="KAA6400435.1"/>
    <property type="molecule type" value="Genomic_DNA"/>
</dbReference>
<feature type="chain" id="PRO_5023831643" evidence="1">
    <location>
        <begin position="19"/>
        <end position="74"/>
    </location>
</feature>
<organism evidence="2 3">
    <name type="scientific">Streblomastix strix</name>
    <dbReference type="NCBI Taxonomy" id="222440"/>
    <lineage>
        <taxon>Eukaryota</taxon>
        <taxon>Metamonada</taxon>
        <taxon>Preaxostyla</taxon>
        <taxon>Oxymonadida</taxon>
        <taxon>Streblomastigidae</taxon>
        <taxon>Streblomastix</taxon>
    </lineage>
</organism>
<dbReference type="AlphaFoldDB" id="A0A5J4X1D9"/>
<evidence type="ECO:0000313" key="2">
    <source>
        <dbReference type="EMBL" id="KAA6400435.1"/>
    </source>
</evidence>
<name>A0A5J4X1D9_9EUKA</name>
<accession>A0A5J4X1D9</accession>
<protein>
    <submittedName>
        <fullName evidence="2">Uncharacterized protein</fullName>
    </submittedName>
</protein>
<keyword evidence="1" id="KW-0732">Signal</keyword>
<feature type="signal peptide" evidence="1">
    <location>
        <begin position="1"/>
        <end position="18"/>
    </location>
</feature>
<comment type="caution">
    <text evidence="2">The sequence shown here is derived from an EMBL/GenBank/DDBJ whole genome shotgun (WGS) entry which is preliminary data.</text>
</comment>
<evidence type="ECO:0000313" key="3">
    <source>
        <dbReference type="Proteomes" id="UP000324800"/>
    </source>
</evidence>